<evidence type="ECO:0000313" key="2">
    <source>
        <dbReference type="EMBL" id="KAA1128305.1"/>
    </source>
</evidence>
<dbReference type="Proteomes" id="UP000324748">
    <property type="component" value="Unassembled WGS sequence"/>
</dbReference>
<name>A0A5B0LRA1_PUCGR</name>
<comment type="caution">
    <text evidence="1">The sequence shown here is derived from an EMBL/GenBank/DDBJ whole genome shotgun (WGS) entry which is preliminary data.</text>
</comment>
<sequence>MDVILIPISSTLPLIKLLESQGHTNSLWKTGQSPVGFPLVLIPQHILNTWTGHSNIFIHFIITWPPSSSTVQLRITATTLYGSTSTGADLAN</sequence>
<evidence type="ECO:0000313" key="1">
    <source>
        <dbReference type="EMBL" id="KAA1066370.1"/>
    </source>
</evidence>
<gene>
    <name evidence="1" type="ORF">PGT21_029362</name>
    <name evidence="2" type="ORF">PGTUg99_003605</name>
</gene>
<dbReference type="EMBL" id="VSWC01000196">
    <property type="protein sequence ID" value="KAA1066370.1"/>
    <property type="molecule type" value="Genomic_DNA"/>
</dbReference>
<dbReference type="Proteomes" id="UP000325313">
    <property type="component" value="Unassembled WGS sequence"/>
</dbReference>
<evidence type="ECO:0000313" key="4">
    <source>
        <dbReference type="Proteomes" id="UP000325313"/>
    </source>
</evidence>
<keyword evidence="3" id="KW-1185">Reference proteome</keyword>
<dbReference type="EMBL" id="VDEP01000142">
    <property type="protein sequence ID" value="KAA1128305.1"/>
    <property type="molecule type" value="Genomic_DNA"/>
</dbReference>
<proteinExistence type="predicted"/>
<evidence type="ECO:0000313" key="3">
    <source>
        <dbReference type="Proteomes" id="UP000324748"/>
    </source>
</evidence>
<reference evidence="3 4" key="1">
    <citation type="submission" date="2019-05" db="EMBL/GenBank/DDBJ databases">
        <title>Emergence of the Ug99 lineage of the wheat stem rust pathogen through somatic hybridization.</title>
        <authorList>
            <person name="Li F."/>
            <person name="Upadhyaya N.M."/>
            <person name="Sperschneider J."/>
            <person name="Matny O."/>
            <person name="Nguyen-Phuc H."/>
            <person name="Mago R."/>
            <person name="Raley C."/>
            <person name="Miller M.E."/>
            <person name="Silverstein K.A.T."/>
            <person name="Henningsen E."/>
            <person name="Hirsch C.D."/>
            <person name="Visser B."/>
            <person name="Pretorius Z.A."/>
            <person name="Steffenson B.J."/>
            <person name="Schwessinger B."/>
            <person name="Dodds P.N."/>
            <person name="Figueroa M."/>
        </authorList>
    </citation>
    <scope>NUCLEOTIDE SEQUENCE [LARGE SCALE GENOMIC DNA]</scope>
    <source>
        <strain evidence="1">21-0</strain>
        <strain evidence="2 4">Ug99</strain>
    </source>
</reference>
<dbReference type="AlphaFoldDB" id="A0A5B0LRA1"/>
<organism evidence="1 3">
    <name type="scientific">Puccinia graminis f. sp. tritici</name>
    <dbReference type="NCBI Taxonomy" id="56615"/>
    <lineage>
        <taxon>Eukaryota</taxon>
        <taxon>Fungi</taxon>
        <taxon>Dikarya</taxon>
        <taxon>Basidiomycota</taxon>
        <taxon>Pucciniomycotina</taxon>
        <taxon>Pucciniomycetes</taxon>
        <taxon>Pucciniales</taxon>
        <taxon>Pucciniaceae</taxon>
        <taxon>Puccinia</taxon>
    </lineage>
</organism>
<accession>A0A5B0LRA1</accession>
<protein>
    <submittedName>
        <fullName evidence="1">Uncharacterized protein</fullName>
    </submittedName>
</protein>